<accession>A0A834T2C9</accession>
<dbReference type="EMBL" id="JAAIUW010000010">
    <property type="protein sequence ID" value="KAF7812986.1"/>
    <property type="molecule type" value="Genomic_DNA"/>
</dbReference>
<name>A0A834T2C9_9FABA</name>
<evidence type="ECO:0000313" key="1">
    <source>
        <dbReference type="EMBL" id="KAF7812986.1"/>
    </source>
</evidence>
<comment type="caution">
    <text evidence="1">The sequence shown here is derived from an EMBL/GenBank/DDBJ whole genome shotgun (WGS) entry which is preliminary data.</text>
</comment>
<reference evidence="1" key="1">
    <citation type="submission" date="2020-09" db="EMBL/GenBank/DDBJ databases">
        <title>Genome-Enabled Discovery of Anthraquinone Biosynthesis in Senna tora.</title>
        <authorList>
            <person name="Kang S.-H."/>
            <person name="Pandey R.P."/>
            <person name="Lee C.-M."/>
            <person name="Sim J.-S."/>
            <person name="Jeong J.-T."/>
            <person name="Choi B.-S."/>
            <person name="Jung M."/>
            <person name="Ginzburg D."/>
            <person name="Zhao K."/>
            <person name="Won S.Y."/>
            <person name="Oh T.-J."/>
            <person name="Yu Y."/>
            <person name="Kim N.-H."/>
            <person name="Lee O.R."/>
            <person name="Lee T.-H."/>
            <person name="Bashyal P."/>
            <person name="Kim T.-S."/>
            <person name="Lee W.-H."/>
            <person name="Kawkins C."/>
            <person name="Kim C.-K."/>
            <person name="Kim J.S."/>
            <person name="Ahn B.O."/>
            <person name="Rhee S.Y."/>
            <person name="Sohng J.K."/>
        </authorList>
    </citation>
    <scope>NUCLEOTIDE SEQUENCE</scope>
    <source>
        <tissue evidence="1">Leaf</tissue>
    </source>
</reference>
<keyword evidence="2" id="KW-1185">Reference proteome</keyword>
<protein>
    <submittedName>
        <fullName evidence="1">Uncharacterized protein</fullName>
    </submittedName>
</protein>
<dbReference type="Proteomes" id="UP000634136">
    <property type="component" value="Unassembled WGS sequence"/>
</dbReference>
<proteinExistence type="predicted"/>
<evidence type="ECO:0000313" key="2">
    <source>
        <dbReference type="Proteomes" id="UP000634136"/>
    </source>
</evidence>
<dbReference type="AlphaFoldDB" id="A0A834T2C9"/>
<sequence>MLISGIKFCNGMDFLKLWKRFFHITELERINDQAQYSGKSGRLDIVRINDLRKVALFYGLALRWFLYWFWTANPILISQRDSSCIGSGLHCQPNIDFSKETVPVLVMDCQLNNDFSKETVPVLVLDCTANPILISAKRQYHLLFKSCHLHFDYNQVPVLVLDCQLNNDFSKETLLRSVWTVALVILGGREAPSTAVLWQRWPEIGSVGGSGPLMSFLASEYHSWGEREEAGFRRTLRIFLEDGGRRRVQWELGRQTTEEAPEKCVAARPLTTVARIPTQVKHDGRLLCWVPRAQRQAQQGSSVQGTDVMKRDVGVQIEKDEIVVLGDVRGAELAGMGETATTKVGESVPRGASCKGKAKNEALDNTNVTLRDRVVLV</sequence>
<gene>
    <name evidence="1" type="ORF">G2W53_033962</name>
</gene>
<organism evidence="1 2">
    <name type="scientific">Senna tora</name>
    <dbReference type="NCBI Taxonomy" id="362788"/>
    <lineage>
        <taxon>Eukaryota</taxon>
        <taxon>Viridiplantae</taxon>
        <taxon>Streptophyta</taxon>
        <taxon>Embryophyta</taxon>
        <taxon>Tracheophyta</taxon>
        <taxon>Spermatophyta</taxon>
        <taxon>Magnoliopsida</taxon>
        <taxon>eudicotyledons</taxon>
        <taxon>Gunneridae</taxon>
        <taxon>Pentapetalae</taxon>
        <taxon>rosids</taxon>
        <taxon>fabids</taxon>
        <taxon>Fabales</taxon>
        <taxon>Fabaceae</taxon>
        <taxon>Caesalpinioideae</taxon>
        <taxon>Cassia clade</taxon>
        <taxon>Senna</taxon>
    </lineage>
</organism>